<evidence type="ECO:0000313" key="2">
    <source>
        <dbReference type="Proteomes" id="UP000199656"/>
    </source>
</evidence>
<dbReference type="Proteomes" id="UP000199656">
    <property type="component" value="Unassembled WGS sequence"/>
</dbReference>
<reference evidence="2" key="1">
    <citation type="submission" date="2016-10" db="EMBL/GenBank/DDBJ databases">
        <authorList>
            <person name="Varghese N."/>
            <person name="Submissions S."/>
        </authorList>
    </citation>
    <scope>NUCLEOTIDE SEQUENCE [LARGE SCALE GENOMIC DNA]</scope>
    <source>
        <strain evidence="2">DSM 23920</strain>
    </source>
</reference>
<dbReference type="EMBL" id="FNRL01000008">
    <property type="protein sequence ID" value="SEA50746.1"/>
    <property type="molecule type" value="Genomic_DNA"/>
</dbReference>
<protein>
    <submittedName>
        <fullName evidence="1">Uncharacterized protein</fullName>
    </submittedName>
</protein>
<evidence type="ECO:0000313" key="1">
    <source>
        <dbReference type="EMBL" id="SEA50746.1"/>
    </source>
</evidence>
<dbReference type="RefSeq" id="WP_211117708.1">
    <property type="nucleotide sequence ID" value="NZ_BKAT01000011.1"/>
</dbReference>
<name>A0A1H4BRF1_9BACT</name>
<sequence length="175" mass="21134">MKLRKEIEPQIHVAEFRYPKVLQCIMDYDAYLSTNDDEDRSEYTKLTERLQQLTGKDISTYNLWEWWEEEGAEVLAFRISLPAPKQVNDFSKIELTEVIRRMGSYRQPEAGWEEQTFEENFRIYLVDYYHELLKLNFKTYNYQKIFGPQRSRDHKPGWLTDEEKVAALWNDGNFK</sequence>
<gene>
    <name evidence="1" type="ORF">SAMN05660909_02243</name>
</gene>
<accession>A0A1H4BRF1</accession>
<dbReference type="AlphaFoldDB" id="A0A1H4BRF1"/>
<organism evidence="1 2">
    <name type="scientific">Chitinophaga terrae</name>
    <name type="common">ex Kim and Jung 2007</name>
    <dbReference type="NCBI Taxonomy" id="408074"/>
    <lineage>
        <taxon>Bacteria</taxon>
        <taxon>Pseudomonadati</taxon>
        <taxon>Bacteroidota</taxon>
        <taxon>Chitinophagia</taxon>
        <taxon>Chitinophagales</taxon>
        <taxon>Chitinophagaceae</taxon>
        <taxon>Chitinophaga</taxon>
    </lineage>
</organism>
<keyword evidence="2" id="KW-1185">Reference proteome</keyword>
<proteinExistence type="predicted"/>